<keyword evidence="1" id="KW-0472">Membrane</keyword>
<keyword evidence="1" id="KW-0812">Transmembrane</keyword>
<dbReference type="InterPro" id="IPR029044">
    <property type="entry name" value="Nucleotide-diphossugar_trans"/>
</dbReference>
<evidence type="ECO:0000313" key="3">
    <source>
        <dbReference type="EMBL" id="MDD1796034.1"/>
    </source>
</evidence>
<dbReference type="InterPro" id="IPR001173">
    <property type="entry name" value="Glyco_trans_2-like"/>
</dbReference>
<proteinExistence type="predicted"/>
<gene>
    <name evidence="3" type="ORF">LRP50_23215</name>
</gene>
<dbReference type="Proteomes" id="UP001149400">
    <property type="component" value="Unassembled WGS sequence"/>
</dbReference>
<dbReference type="SUPFAM" id="SSF53448">
    <property type="entry name" value="Nucleotide-diphospho-sugar transferases"/>
    <property type="match status" value="1"/>
</dbReference>
<keyword evidence="1" id="KW-1133">Transmembrane helix</keyword>
<dbReference type="RefSeq" id="WP_274166796.1">
    <property type="nucleotide sequence ID" value="NZ_JAJUBC010000040.1"/>
</dbReference>
<evidence type="ECO:0000259" key="2">
    <source>
        <dbReference type="Pfam" id="PF00535"/>
    </source>
</evidence>
<name>A0ABT5R7Q5_9GAMM</name>
<keyword evidence="4" id="KW-1185">Reference proteome</keyword>
<reference evidence="3" key="1">
    <citation type="submission" date="2021-12" db="EMBL/GenBank/DDBJ databases">
        <title>Enterovibrio ZSDZ35 sp. nov. and Enterovibrio ZSDZ42 sp. nov., isolated from coastal seawater in Qingdao.</title>
        <authorList>
            <person name="Zhang P."/>
        </authorList>
    </citation>
    <scope>NUCLEOTIDE SEQUENCE</scope>
    <source>
        <strain evidence="3">ZSDZ42</strain>
    </source>
</reference>
<feature type="domain" description="Glycosyltransferase 2-like" evidence="2">
    <location>
        <begin position="50"/>
        <end position="123"/>
    </location>
</feature>
<organism evidence="3 4">
    <name type="scientific">Enterovibrio gelatinilyticus</name>
    <dbReference type="NCBI Taxonomy" id="2899819"/>
    <lineage>
        <taxon>Bacteria</taxon>
        <taxon>Pseudomonadati</taxon>
        <taxon>Pseudomonadota</taxon>
        <taxon>Gammaproteobacteria</taxon>
        <taxon>Vibrionales</taxon>
        <taxon>Vibrionaceae</taxon>
        <taxon>Enterovibrio</taxon>
    </lineage>
</organism>
<dbReference type="Pfam" id="PF00535">
    <property type="entry name" value="Glycos_transf_2"/>
    <property type="match status" value="1"/>
</dbReference>
<evidence type="ECO:0000313" key="4">
    <source>
        <dbReference type="Proteomes" id="UP001149400"/>
    </source>
</evidence>
<dbReference type="Gene3D" id="3.90.550.10">
    <property type="entry name" value="Spore Coat Polysaccharide Biosynthesis Protein SpsA, Chain A"/>
    <property type="match status" value="1"/>
</dbReference>
<sequence length="260" mass="29445">MEDSSLDVQVLVSTLNDGLLKIRIIDSMKYIVVHQITNDKNYENYIGDNFGENVVYVAMDGVKGLSRSRNLALLKSTSRYLWIMDDDVEIMEDALSNISKVVSSYKADLFVFRHLNKGGENINVKNEPFFINKFQCGMVSSIDMLIDNSGKAKDLFFDEFFGLGTSQPSGEEFIYSCDLIDRGGKILATDVLTSIHPEIESGFDFFSSSTLVYTKLKMFRRAFGWIIGTLAFNVFIVKKLPVIIREKALLRFVSVLFRKG</sequence>
<feature type="transmembrane region" description="Helical" evidence="1">
    <location>
        <begin position="218"/>
        <end position="237"/>
    </location>
</feature>
<comment type="caution">
    <text evidence="3">The sequence shown here is derived from an EMBL/GenBank/DDBJ whole genome shotgun (WGS) entry which is preliminary data.</text>
</comment>
<dbReference type="EMBL" id="JAJUBC010000040">
    <property type="protein sequence ID" value="MDD1796034.1"/>
    <property type="molecule type" value="Genomic_DNA"/>
</dbReference>
<accession>A0ABT5R7Q5</accession>
<protein>
    <submittedName>
        <fullName evidence="3">Glycosyltransferase</fullName>
    </submittedName>
</protein>
<evidence type="ECO:0000256" key="1">
    <source>
        <dbReference type="SAM" id="Phobius"/>
    </source>
</evidence>